<accession>A0A6M3KG75</accession>
<reference evidence="2" key="1">
    <citation type="submission" date="2020-03" db="EMBL/GenBank/DDBJ databases">
        <title>The deep terrestrial virosphere.</title>
        <authorList>
            <person name="Holmfeldt K."/>
            <person name="Nilsson E."/>
            <person name="Simone D."/>
            <person name="Lopez-Fernandez M."/>
            <person name="Wu X."/>
            <person name="de Brujin I."/>
            <person name="Lundin D."/>
            <person name="Andersson A."/>
            <person name="Bertilsson S."/>
            <person name="Dopson M."/>
        </authorList>
    </citation>
    <scope>NUCLEOTIDE SEQUENCE</scope>
    <source>
        <strain evidence="2">MM415A00613</strain>
        <strain evidence="3">MM415B04876</strain>
    </source>
</reference>
<dbReference type="EMBL" id="MT143382">
    <property type="protein sequence ID" value="QJA96249.1"/>
    <property type="molecule type" value="Genomic_DNA"/>
</dbReference>
<organism evidence="2">
    <name type="scientific">viral metagenome</name>
    <dbReference type="NCBI Taxonomy" id="1070528"/>
    <lineage>
        <taxon>unclassified sequences</taxon>
        <taxon>metagenomes</taxon>
        <taxon>organismal metagenomes</taxon>
    </lineage>
</organism>
<proteinExistence type="predicted"/>
<evidence type="ECO:0000313" key="2">
    <source>
        <dbReference type="EMBL" id="QJA80989.1"/>
    </source>
</evidence>
<evidence type="ECO:0000256" key="1">
    <source>
        <dbReference type="SAM" id="MobiDB-lite"/>
    </source>
</evidence>
<name>A0A6M3KG75_9ZZZZ</name>
<evidence type="ECO:0000313" key="3">
    <source>
        <dbReference type="EMBL" id="QJA96249.1"/>
    </source>
</evidence>
<feature type="region of interest" description="Disordered" evidence="1">
    <location>
        <begin position="30"/>
        <end position="57"/>
    </location>
</feature>
<gene>
    <name evidence="2" type="ORF">MM415A00613_0036</name>
    <name evidence="3" type="ORF">MM415B04876_0012</name>
</gene>
<feature type="compositionally biased region" description="Basic and acidic residues" evidence="1">
    <location>
        <begin position="31"/>
        <end position="47"/>
    </location>
</feature>
<dbReference type="EMBL" id="MT142443">
    <property type="protein sequence ID" value="QJA80989.1"/>
    <property type="molecule type" value="Genomic_DNA"/>
</dbReference>
<dbReference type="AlphaFoldDB" id="A0A6M3KG75"/>
<sequence length="57" mass="6708">MKRIPHDPRFDYVDMHHTDVAKTFARVRARQAKEKKEREEREAEASAKVRTLKSGKA</sequence>
<protein>
    <submittedName>
        <fullName evidence="2">Uncharacterized protein</fullName>
    </submittedName>
</protein>